<organism evidence="1 2">
    <name type="scientific">Parvimonas parva</name>
    <dbReference type="NCBI Taxonomy" id="2769485"/>
    <lineage>
        <taxon>Bacteria</taxon>
        <taxon>Bacillati</taxon>
        <taxon>Bacillota</taxon>
        <taxon>Tissierellia</taxon>
        <taxon>Tissierellales</taxon>
        <taxon>Peptoniphilaceae</taxon>
        <taxon>Parvimonas</taxon>
    </lineage>
</organism>
<reference evidence="1 2" key="1">
    <citation type="submission" date="2020-09" db="EMBL/GenBank/DDBJ databases">
        <title>Parvimonas S3374 sp. nov.</title>
        <authorList>
            <person name="Buhl M."/>
        </authorList>
    </citation>
    <scope>NUCLEOTIDE SEQUENCE [LARGE SCALE GENOMIC DNA]</scope>
    <source>
        <strain evidence="1 2">S3374</strain>
    </source>
</reference>
<dbReference type="EMBL" id="JACVDA010000015">
    <property type="protein sequence ID" value="MBK1468845.1"/>
    <property type="molecule type" value="Genomic_DNA"/>
</dbReference>
<evidence type="ECO:0008006" key="3">
    <source>
        <dbReference type="Google" id="ProtNLM"/>
    </source>
</evidence>
<protein>
    <recommendedName>
        <fullName evidence="3">Solute-binding protein family 3/N-terminal domain-containing protein</fullName>
    </recommendedName>
</protein>
<name>A0ABS1C9X4_9FIRM</name>
<evidence type="ECO:0000313" key="2">
    <source>
        <dbReference type="Proteomes" id="UP000823123"/>
    </source>
</evidence>
<keyword evidence="2" id="KW-1185">Reference proteome</keyword>
<comment type="caution">
    <text evidence="1">The sequence shown here is derived from an EMBL/GenBank/DDBJ whole genome shotgun (WGS) entry which is preliminary data.</text>
</comment>
<evidence type="ECO:0000313" key="1">
    <source>
        <dbReference type="EMBL" id="MBK1468845.1"/>
    </source>
</evidence>
<sequence length="179" mass="20707">MKSNVYDVAIICTDAADKFIEASDDFVLLGTVTENTDVLIKKDNNLKKIGLTSNKNYLSDFIKEKYADAEIEYMSPHSFGYAYESGQIDGYVIDIALINSYLEGKIENVSDSDYGSNVIIANRKILKDKKFEKFLKAYNKMVLEYNKNPNPDYFEFKFGKDERRDEIWKVKLKEIDLKK</sequence>
<accession>A0ABS1C9X4</accession>
<gene>
    <name evidence="1" type="ORF">IBJ83_05880</name>
</gene>
<dbReference type="SUPFAM" id="SSF53850">
    <property type="entry name" value="Periplasmic binding protein-like II"/>
    <property type="match status" value="1"/>
</dbReference>
<proteinExistence type="predicted"/>
<dbReference type="Proteomes" id="UP000823123">
    <property type="component" value="Unassembled WGS sequence"/>
</dbReference>
<dbReference type="RefSeq" id="WP_201275742.1">
    <property type="nucleotide sequence ID" value="NZ_AP038371.1"/>
</dbReference>